<name>A0ABW1DPW4_9DEIO</name>
<dbReference type="RefSeq" id="WP_380051712.1">
    <property type="nucleotide sequence ID" value="NZ_JBHSOH010000035.1"/>
</dbReference>
<protein>
    <submittedName>
        <fullName evidence="1">Uncharacterized protein</fullName>
    </submittedName>
</protein>
<dbReference type="Proteomes" id="UP001595979">
    <property type="component" value="Unassembled WGS sequence"/>
</dbReference>
<proteinExistence type="predicted"/>
<comment type="caution">
    <text evidence="1">The sequence shown here is derived from an EMBL/GenBank/DDBJ whole genome shotgun (WGS) entry which is preliminary data.</text>
</comment>
<dbReference type="EMBL" id="JBHSOH010000035">
    <property type="protein sequence ID" value="MFC5850053.1"/>
    <property type="molecule type" value="Genomic_DNA"/>
</dbReference>
<gene>
    <name evidence="1" type="ORF">ACFPQ6_17255</name>
</gene>
<evidence type="ECO:0000313" key="2">
    <source>
        <dbReference type="Proteomes" id="UP001595979"/>
    </source>
</evidence>
<keyword evidence="2" id="KW-1185">Reference proteome</keyword>
<reference evidence="2" key="1">
    <citation type="journal article" date="2019" name="Int. J. Syst. Evol. Microbiol.">
        <title>The Global Catalogue of Microorganisms (GCM) 10K type strain sequencing project: providing services to taxonomists for standard genome sequencing and annotation.</title>
        <authorList>
            <consortium name="The Broad Institute Genomics Platform"/>
            <consortium name="The Broad Institute Genome Sequencing Center for Infectious Disease"/>
            <person name="Wu L."/>
            <person name="Ma J."/>
        </authorList>
    </citation>
    <scope>NUCLEOTIDE SEQUENCE [LARGE SCALE GENOMIC DNA]</scope>
    <source>
        <strain evidence="2">CGMCC 1.15053</strain>
    </source>
</reference>
<evidence type="ECO:0000313" key="1">
    <source>
        <dbReference type="EMBL" id="MFC5850053.1"/>
    </source>
</evidence>
<organism evidence="1 2">
    <name type="scientific">Deinococcus petrolearius</name>
    <dbReference type="NCBI Taxonomy" id="1751295"/>
    <lineage>
        <taxon>Bacteria</taxon>
        <taxon>Thermotogati</taxon>
        <taxon>Deinococcota</taxon>
        <taxon>Deinococci</taxon>
        <taxon>Deinococcales</taxon>
        <taxon>Deinococcaceae</taxon>
        <taxon>Deinococcus</taxon>
    </lineage>
</organism>
<sequence length="110" mass="11731">MNLTLTAVDSLSRPVTVLALPDELSSREVMQAIEEAIHQDQGGGTLCWQCTSAVGETSGAGEYTAVDEQGRIWFDDSPIGMLRAELARAQARIATLEAQLGLMPHPVPAP</sequence>
<accession>A0ABW1DPW4</accession>